<accession>A0A1P9WU56</accession>
<name>A0A1P9WU56_9BACT</name>
<dbReference type="RefSeq" id="WP_077130306.1">
    <property type="nucleotide sequence ID" value="NZ_CP014263.1"/>
</dbReference>
<dbReference type="Pfam" id="PF05973">
    <property type="entry name" value="Gp49"/>
    <property type="match status" value="1"/>
</dbReference>
<dbReference type="OrthoDB" id="573082at2"/>
<keyword evidence="2" id="KW-1185">Reference proteome</keyword>
<dbReference type="InterPro" id="IPR009241">
    <property type="entry name" value="HigB-like"/>
</dbReference>
<evidence type="ECO:0000313" key="2">
    <source>
        <dbReference type="Proteomes" id="UP000187941"/>
    </source>
</evidence>
<reference evidence="1 2" key="1">
    <citation type="submission" date="2016-01" db="EMBL/GenBank/DDBJ databases">
        <authorList>
            <person name="Oliw E.H."/>
        </authorList>
    </citation>
    <scope>NUCLEOTIDE SEQUENCE [LARGE SCALE GENOMIC DNA]</scope>
    <source>
        <strain evidence="1 2">DY10</strain>
    </source>
</reference>
<dbReference type="AlphaFoldDB" id="A0A1P9WU56"/>
<dbReference type="STRING" id="1178516.AWR27_05705"/>
<dbReference type="KEGG" id="smon:AWR27_05705"/>
<dbReference type="EMBL" id="CP014263">
    <property type="protein sequence ID" value="AQG78863.1"/>
    <property type="molecule type" value="Genomic_DNA"/>
</dbReference>
<sequence length="117" mass="14132">MQSPIREVVSYKHYFKEFNDRQTSTVQRKIEYVLDLIRYVQRVPEKFLKHVEGSKGIYEIRVEVSSNIYRIFCFFDEGQLVILMNGFQKKSQKTPKNEIELAERLKEEYFVEKLTEL</sequence>
<evidence type="ECO:0000313" key="1">
    <source>
        <dbReference type="EMBL" id="AQG78863.1"/>
    </source>
</evidence>
<protein>
    <submittedName>
        <fullName evidence="1">Addiction module toxin RelE</fullName>
    </submittedName>
</protein>
<dbReference type="Proteomes" id="UP000187941">
    <property type="component" value="Chromosome"/>
</dbReference>
<proteinExistence type="predicted"/>
<gene>
    <name evidence="1" type="ORF">AWR27_05705</name>
</gene>
<organism evidence="1 2">
    <name type="scientific">Spirosoma montaniterrae</name>
    <dbReference type="NCBI Taxonomy" id="1178516"/>
    <lineage>
        <taxon>Bacteria</taxon>
        <taxon>Pseudomonadati</taxon>
        <taxon>Bacteroidota</taxon>
        <taxon>Cytophagia</taxon>
        <taxon>Cytophagales</taxon>
        <taxon>Cytophagaceae</taxon>
        <taxon>Spirosoma</taxon>
    </lineage>
</organism>